<keyword evidence="2 5" id="KW-0694">RNA-binding</keyword>
<dbReference type="GO" id="GO:0120159">
    <property type="term" value="F:rRNA pseudouridine synthase activity"/>
    <property type="evidence" value="ECO:0007669"/>
    <property type="project" value="UniProtKB-ARBA"/>
</dbReference>
<gene>
    <name evidence="9" type="ORF">H9828_06685</name>
</gene>
<dbReference type="PANTHER" id="PTHR21600:SF44">
    <property type="entry name" value="RIBOSOMAL LARGE SUBUNIT PSEUDOURIDINE SYNTHASE D"/>
    <property type="match status" value="1"/>
</dbReference>
<dbReference type="NCBIfam" id="TIGR00005">
    <property type="entry name" value="rluA_subfam"/>
    <property type="match status" value="1"/>
</dbReference>
<evidence type="ECO:0000256" key="3">
    <source>
        <dbReference type="ARBA" id="ARBA00023235"/>
    </source>
</evidence>
<dbReference type="InterPro" id="IPR006225">
    <property type="entry name" value="PsdUridine_synth_RluC/D"/>
</dbReference>
<feature type="domain" description="RNA-binding S4" evidence="8">
    <location>
        <begin position="49"/>
        <end position="114"/>
    </location>
</feature>
<protein>
    <recommendedName>
        <fullName evidence="6">Pseudouridine synthase</fullName>
        <ecNumber evidence="6">5.4.99.-</ecNumber>
    </recommendedName>
</protein>
<dbReference type="CDD" id="cd00165">
    <property type="entry name" value="S4"/>
    <property type="match status" value="1"/>
</dbReference>
<reference evidence="9" key="1">
    <citation type="journal article" date="2021" name="PeerJ">
        <title>Extensive microbial diversity within the chicken gut microbiome revealed by metagenomics and culture.</title>
        <authorList>
            <person name="Gilroy R."/>
            <person name="Ravi A."/>
            <person name="Getino M."/>
            <person name="Pursley I."/>
            <person name="Horton D.L."/>
            <person name="Alikhan N.F."/>
            <person name="Baker D."/>
            <person name="Gharbi K."/>
            <person name="Hall N."/>
            <person name="Watson M."/>
            <person name="Adriaenssens E.M."/>
            <person name="Foster-Nyarko E."/>
            <person name="Jarju S."/>
            <person name="Secka A."/>
            <person name="Antonio M."/>
            <person name="Oren A."/>
            <person name="Chaudhuri R.R."/>
            <person name="La Ragione R."/>
            <person name="Hildebrand F."/>
            <person name="Pallen M.J."/>
        </authorList>
    </citation>
    <scope>NUCLEOTIDE SEQUENCE</scope>
    <source>
        <strain evidence="9">5134</strain>
    </source>
</reference>
<dbReference type="GO" id="GO:0000455">
    <property type="term" value="P:enzyme-directed rRNA pseudouridine synthesis"/>
    <property type="evidence" value="ECO:0007669"/>
    <property type="project" value="TreeGrafter"/>
</dbReference>
<comment type="similarity">
    <text evidence="1 6">Belongs to the pseudouridine synthase RluA family.</text>
</comment>
<feature type="region of interest" description="Disordered" evidence="7">
    <location>
        <begin position="1"/>
        <end position="30"/>
    </location>
</feature>
<dbReference type="SUPFAM" id="SSF55120">
    <property type="entry name" value="Pseudouridine synthase"/>
    <property type="match status" value="1"/>
</dbReference>
<dbReference type="InterPro" id="IPR020103">
    <property type="entry name" value="PsdUridine_synth_cat_dom_sf"/>
</dbReference>
<dbReference type="Gene3D" id="3.30.2350.10">
    <property type="entry name" value="Pseudouridine synthase"/>
    <property type="match status" value="1"/>
</dbReference>
<dbReference type="FunFam" id="3.30.2350.10:FF:000006">
    <property type="entry name" value="Pseudouridine synthase"/>
    <property type="match status" value="1"/>
</dbReference>
<dbReference type="PROSITE" id="PS50889">
    <property type="entry name" value="S4"/>
    <property type="match status" value="1"/>
</dbReference>
<sequence>MSAEHHIDDSLLERLPEDPETLAAESEDEEEAGLYEHFAVTADKGQTPMRLDKFLTVRMEHCSRNRIQAAADSGNILVNGKAAKSSYKVKPLDRIQIVLPYPRRETELVAEDIPLDIPYEDDHLLIVNKPAGMVVHPGVGNYTGTLVNALMYHLNAQGIPAEEQNRAGLVHRIDKNTSGLLVIAKDEQTHARLAKQFFDHTIQRRYVALVWGNFDEDEGTITGNIGRSPKDRQKMYVFADGSDGKHAVTHWKVLRRYGYVTLVECRLETGRTHQIRVHMAWIGHPLFNDERYGGDRILKGTTFAKYKQFIENCFALMPRHALHARLLGFEHPATHRNVLFDSELPEDFKALLAKWDTYIAGGRGQETAE</sequence>
<dbReference type="SMART" id="SM00363">
    <property type="entry name" value="S4"/>
    <property type="match status" value="1"/>
</dbReference>
<dbReference type="InterPro" id="IPR006145">
    <property type="entry name" value="PsdUridine_synth_RsuA/RluA"/>
</dbReference>
<evidence type="ECO:0000256" key="5">
    <source>
        <dbReference type="PROSITE-ProRule" id="PRU00182"/>
    </source>
</evidence>
<evidence type="ECO:0000256" key="1">
    <source>
        <dbReference type="ARBA" id="ARBA00010876"/>
    </source>
</evidence>
<comment type="caution">
    <text evidence="9">The sequence shown here is derived from an EMBL/GenBank/DDBJ whole genome shotgun (WGS) entry which is preliminary data.</text>
</comment>
<feature type="compositionally biased region" description="Basic and acidic residues" evidence="7">
    <location>
        <begin position="1"/>
        <end position="17"/>
    </location>
</feature>
<proteinExistence type="inferred from homology"/>
<dbReference type="InterPro" id="IPR002942">
    <property type="entry name" value="S4_RNA-bd"/>
</dbReference>
<dbReference type="EC" id="5.4.99.-" evidence="6"/>
<evidence type="ECO:0000256" key="4">
    <source>
        <dbReference type="PIRSR" id="PIRSR606225-1"/>
    </source>
</evidence>
<dbReference type="Pfam" id="PF01479">
    <property type="entry name" value="S4"/>
    <property type="match status" value="1"/>
</dbReference>
<evidence type="ECO:0000259" key="8">
    <source>
        <dbReference type="SMART" id="SM00363"/>
    </source>
</evidence>
<comment type="catalytic activity">
    <reaction evidence="6">
        <text>a uridine in RNA = a pseudouridine in RNA</text>
        <dbReference type="Rhea" id="RHEA:48348"/>
        <dbReference type="Rhea" id="RHEA-COMP:12068"/>
        <dbReference type="Rhea" id="RHEA-COMP:12069"/>
        <dbReference type="ChEBI" id="CHEBI:65314"/>
        <dbReference type="ChEBI" id="CHEBI:65315"/>
    </reaction>
</comment>
<dbReference type="PANTHER" id="PTHR21600">
    <property type="entry name" value="MITOCHONDRIAL RNA PSEUDOURIDINE SYNTHASE"/>
    <property type="match status" value="1"/>
</dbReference>
<feature type="active site" evidence="4">
    <location>
        <position position="174"/>
    </location>
</feature>
<dbReference type="InterPro" id="IPR050188">
    <property type="entry name" value="RluA_PseudoU_synthase"/>
</dbReference>
<dbReference type="Pfam" id="PF00849">
    <property type="entry name" value="PseudoU_synth_2"/>
    <property type="match status" value="1"/>
</dbReference>
<dbReference type="CDD" id="cd02869">
    <property type="entry name" value="PseudoU_synth_RluA_like"/>
    <property type="match status" value="1"/>
</dbReference>
<dbReference type="EMBL" id="DXDA01000056">
    <property type="protein sequence ID" value="HIY69085.1"/>
    <property type="molecule type" value="Genomic_DNA"/>
</dbReference>
<comment type="function">
    <text evidence="6">Responsible for synthesis of pseudouridine from uracil.</text>
</comment>
<evidence type="ECO:0000256" key="7">
    <source>
        <dbReference type="SAM" id="MobiDB-lite"/>
    </source>
</evidence>
<reference evidence="9" key="2">
    <citation type="submission" date="2021-04" db="EMBL/GenBank/DDBJ databases">
        <authorList>
            <person name="Gilroy R."/>
        </authorList>
    </citation>
    <scope>NUCLEOTIDE SEQUENCE</scope>
    <source>
        <strain evidence="9">5134</strain>
    </source>
</reference>
<dbReference type="InterPro" id="IPR036986">
    <property type="entry name" value="S4_RNA-bd_sf"/>
</dbReference>
<organism evidence="9 10">
    <name type="scientific">Candidatus Alistipes intestinigallinarum</name>
    <dbReference type="NCBI Taxonomy" id="2838440"/>
    <lineage>
        <taxon>Bacteria</taxon>
        <taxon>Pseudomonadati</taxon>
        <taxon>Bacteroidota</taxon>
        <taxon>Bacteroidia</taxon>
        <taxon>Bacteroidales</taxon>
        <taxon>Rikenellaceae</taxon>
        <taxon>Alistipes</taxon>
    </lineage>
</organism>
<dbReference type="SUPFAM" id="SSF55174">
    <property type="entry name" value="Alpha-L RNA-binding motif"/>
    <property type="match status" value="1"/>
</dbReference>
<accession>A0A9D1Z0U7</accession>
<evidence type="ECO:0000313" key="9">
    <source>
        <dbReference type="EMBL" id="HIY69085.1"/>
    </source>
</evidence>
<dbReference type="PROSITE" id="PS01129">
    <property type="entry name" value="PSI_RLU"/>
    <property type="match status" value="1"/>
</dbReference>
<dbReference type="GO" id="GO:0003723">
    <property type="term" value="F:RNA binding"/>
    <property type="evidence" value="ECO:0007669"/>
    <property type="project" value="UniProtKB-KW"/>
</dbReference>
<keyword evidence="3 6" id="KW-0413">Isomerase</keyword>
<evidence type="ECO:0000256" key="2">
    <source>
        <dbReference type="ARBA" id="ARBA00022884"/>
    </source>
</evidence>
<dbReference type="AlphaFoldDB" id="A0A9D1Z0U7"/>
<evidence type="ECO:0000313" key="10">
    <source>
        <dbReference type="Proteomes" id="UP000886844"/>
    </source>
</evidence>
<dbReference type="Proteomes" id="UP000886844">
    <property type="component" value="Unassembled WGS sequence"/>
</dbReference>
<evidence type="ECO:0000256" key="6">
    <source>
        <dbReference type="RuleBase" id="RU362028"/>
    </source>
</evidence>
<dbReference type="InterPro" id="IPR006224">
    <property type="entry name" value="PsdUridine_synth_RluA-like_CS"/>
</dbReference>
<name>A0A9D1Z0U7_9BACT</name>
<dbReference type="Gene3D" id="3.10.290.10">
    <property type="entry name" value="RNA-binding S4 domain"/>
    <property type="match status" value="1"/>
</dbReference>